<gene>
    <name evidence="3" type="ORF">Pla175_47000</name>
</gene>
<evidence type="ECO:0000256" key="1">
    <source>
        <dbReference type="SAM" id="MobiDB-lite"/>
    </source>
</evidence>
<dbReference type="OrthoDB" id="249335at2"/>
<dbReference type="KEGG" id="pnd:Pla175_47000"/>
<evidence type="ECO:0000256" key="2">
    <source>
        <dbReference type="SAM" id="SignalP"/>
    </source>
</evidence>
<name>A0A518DII3_9BACT</name>
<sequence precursor="true">MHHCYLAPIALAAIVFAPAAARAQSIATVTGSLAGLVAELTGPKYFLRGPKSDPRPYVDPSPELPTLFRTARLLDSGAVDEAARLAEQAGYEVVRFVDQKSGKQYLLLREDLARVSQPRGWGAFLLNPDSQVPAIVEAPHPLDDSNSAKVAAMVFEHGAKGLLLAGAQRDKADVPDLIDSVFHQVHVAWTGPLGQVAAWQIHGFAIEKHPFPDDAKAILSTGGGEVTEQIVTLNDRLVQRGMAGYSFNNLKPKDELNQKVNEGTPGVRFSSLAATKNEQGRHLRSVGGAFVHVELERAVRSDAGQRRVAAEAIAEAIIETARPLGVSARPDPALQPRRTFKPERVREARTPHSAATTA</sequence>
<dbReference type="EMBL" id="CP036291">
    <property type="protein sequence ID" value="QDU91279.1"/>
    <property type="molecule type" value="Genomic_DNA"/>
</dbReference>
<evidence type="ECO:0000313" key="4">
    <source>
        <dbReference type="Proteomes" id="UP000317429"/>
    </source>
</evidence>
<reference evidence="3 4" key="1">
    <citation type="submission" date="2019-02" db="EMBL/GenBank/DDBJ databases">
        <title>Deep-cultivation of Planctomycetes and their phenomic and genomic characterization uncovers novel biology.</title>
        <authorList>
            <person name="Wiegand S."/>
            <person name="Jogler M."/>
            <person name="Boedeker C."/>
            <person name="Pinto D."/>
            <person name="Vollmers J."/>
            <person name="Rivas-Marin E."/>
            <person name="Kohn T."/>
            <person name="Peeters S.H."/>
            <person name="Heuer A."/>
            <person name="Rast P."/>
            <person name="Oberbeckmann S."/>
            <person name="Bunk B."/>
            <person name="Jeske O."/>
            <person name="Meyerdierks A."/>
            <person name="Storesund J.E."/>
            <person name="Kallscheuer N."/>
            <person name="Luecker S."/>
            <person name="Lage O.M."/>
            <person name="Pohl T."/>
            <person name="Merkel B.J."/>
            <person name="Hornburger P."/>
            <person name="Mueller R.-W."/>
            <person name="Bruemmer F."/>
            <person name="Labrenz M."/>
            <person name="Spormann A.M."/>
            <person name="Op den Camp H."/>
            <person name="Overmann J."/>
            <person name="Amann R."/>
            <person name="Jetten M.S.M."/>
            <person name="Mascher T."/>
            <person name="Medema M.H."/>
            <person name="Devos D.P."/>
            <person name="Kaster A.-K."/>
            <person name="Ovreas L."/>
            <person name="Rohde M."/>
            <person name="Galperin M.Y."/>
            <person name="Jogler C."/>
        </authorList>
    </citation>
    <scope>NUCLEOTIDE SEQUENCE [LARGE SCALE GENOMIC DNA]</scope>
    <source>
        <strain evidence="3 4">Pla175</strain>
    </source>
</reference>
<feature type="compositionally biased region" description="Basic and acidic residues" evidence="1">
    <location>
        <begin position="340"/>
        <end position="350"/>
    </location>
</feature>
<dbReference type="Proteomes" id="UP000317429">
    <property type="component" value="Chromosome"/>
</dbReference>
<feature type="chain" id="PRO_5021921087" evidence="2">
    <location>
        <begin position="24"/>
        <end position="358"/>
    </location>
</feature>
<accession>A0A518DII3</accession>
<feature type="signal peptide" evidence="2">
    <location>
        <begin position="1"/>
        <end position="23"/>
    </location>
</feature>
<dbReference type="RefSeq" id="WP_145291235.1">
    <property type="nucleotide sequence ID" value="NZ_CP036291.1"/>
</dbReference>
<dbReference type="AlphaFoldDB" id="A0A518DII3"/>
<organism evidence="3 4">
    <name type="scientific">Pirellulimonas nuda</name>
    <dbReference type="NCBI Taxonomy" id="2528009"/>
    <lineage>
        <taxon>Bacteria</taxon>
        <taxon>Pseudomonadati</taxon>
        <taxon>Planctomycetota</taxon>
        <taxon>Planctomycetia</taxon>
        <taxon>Pirellulales</taxon>
        <taxon>Lacipirellulaceae</taxon>
        <taxon>Pirellulimonas</taxon>
    </lineage>
</organism>
<evidence type="ECO:0000313" key="3">
    <source>
        <dbReference type="EMBL" id="QDU91279.1"/>
    </source>
</evidence>
<protein>
    <submittedName>
        <fullName evidence="3">Uncharacterized protein</fullName>
    </submittedName>
</protein>
<proteinExistence type="predicted"/>
<keyword evidence="4" id="KW-1185">Reference proteome</keyword>
<feature type="region of interest" description="Disordered" evidence="1">
    <location>
        <begin position="326"/>
        <end position="358"/>
    </location>
</feature>
<keyword evidence="2" id="KW-0732">Signal</keyword>